<evidence type="ECO:0000256" key="1">
    <source>
        <dbReference type="SAM" id="MobiDB-lite"/>
    </source>
</evidence>
<organism evidence="2 3">
    <name type="scientific">Riccia fluitans</name>
    <dbReference type="NCBI Taxonomy" id="41844"/>
    <lineage>
        <taxon>Eukaryota</taxon>
        <taxon>Viridiplantae</taxon>
        <taxon>Streptophyta</taxon>
        <taxon>Embryophyta</taxon>
        <taxon>Marchantiophyta</taxon>
        <taxon>Marchantiopsida</taxon>
        <taxon>Marchantiidae</taxon>
        <taxon>Marchantiales</taxon>
        <taxon>Ricciaceae</taxon>
        <taxon>Riccia</taxon>
    </lineage>
</organism>
<gene>
    <name evidence="2" type="ORF">R1flu_011797</name>
</gene>
<sequence length="256" mass="28440">MDMGVIAALKKCYKYLLIKEILAYHDIPQSLKDRLALVSLKMKRGAAGIAYGKSSHLLDAANLVSIAWAAISEQCLSNCFKKADIIPSFRNVLEESPETDNTVNDIVGLFANSLSLDSAQDMAEIHSKVEKCLNDDDEQSDFYKNVVIEEIEEAMISALESKTEPAPRLPESEGEDTGNQIETIDQRNVIRSSLQKVVNMEILLSRLKESQYLSSQHVSQAKSALITLHCILQSGTSAVAQERNVNCHQMTLFDFM</sequence>
<accession>A0ABD1Z9Q6</accession>
<reference evidence="2 3" key="1">
    <citation type="submission" date="2024-09" db="EMBL/GenBank/DDBJ databases">
        <title>Chromosome-scale assembly of Riccia fluitans.</title>
        <authorList>
            <person name="Paukszto L."/>
            <person name="Sawicki J."/>
            <person name="Karawczyk K."/>
            <person name="Piernik-Szablinska J."/>
            <person name="Szczecinska M."/>
            <person name="Mazdziarz M."/>
        </authorList>
    </citation>
    <scope>NUCLEOTIDE SEQUENCE [LARGE SCALE GENOMIC DNA]</scope>
    <source>
        <strain evidence="2">Rf_01</strain>
        <tissue evidence="2">Aerial parts of the thallus</tissue>
    </source>
</reference>
<dbReference type="AlphaFoldDB" id="A0ABD1Z9Q6"/>
<evidence type="ECO:0008006" key="4">
    <source>
        <dbReference type="Google" id="ProtNLM"/>
    </source>
</evidence>
<protein>
    <recommendedName>
        <fullName evidence="4">DDE-1 domain-containing protein</fullName>
    </recommendedName>
</protein>
<feature type="region of interest" description="Disordered" evidence="1">
    <location>
        <begin position="160"/>
        <end position="184"/>
    </location>
</feature>
<dbReference type="Proteomes" id="UP001605036">
    <property type="component" value="Unassembled WGS sequence"/>
</dbReference>
<keyword evidence="3" id="KW-1185">Reference proteome</keyword>
<dbReference type="EMBL" id="JBHFFA010000002">
    <property type="protein sequence ID" value="KAL2644210.1"/>
    <property type="molecule type" value="Genomic_DNA"/>
</dbReference>
<evidence type="ECO:0000313" key="2">
    <source>
        <dbReference type="EMBL" id="KAL2644210.1"/>
    </source>
</evidence>
<evidence type="ECO:0000313" key="3">
    <source>
        <dbReference type="Proteomes" id="UP001605036"/>
    </source>
</evidence>
<name>A0ABD1Z9Q6_9MARC</name>
<proteinExistence type="predicted"/>
<comment type="caution">
    <text evidence="2">The sequence shown here is derived from an EMBL/GenBank/DDBJ whole genome shotgun (WGS) entry which is preliminary data.</text>
</comment>